<organism evidence="2 3">
    <name type="scientific">Oidiodendron maius (strain Zn)</name>
    <dbReference type="NCBI Taxonomy" id="913774"/>
    <lineage>
        <taxon>Eukaryota</taxon>
        <taxon>Fungi</taxon>
        <taxon>Dikarya</taxon>
        <taxon>Ascomycota</taxon>
        <taxon>Pezizomycotina</taxon>
        <taxon>Leotiomycetes</taxon>
        <taxon>Leotiomycetes incertae sedis</taxon>
        <taxon>Myxotrichaceae</taxon>
        <taxon>Oidiodendron</taxon>
    </lineage>
</organism>
<name>A0A0C3G8K6_OIDMZ</name>
<dbReference type="InParanoid" id="A0A0C3G8K6"/>
<dbReference type="Proteomes" id="UP000054321">
    <property type="component" value="Unassembled WGS sequence"/>
</dbReference>
<feature type="compositionally biased region" description="Basic and acidic residues" evidence="1">
    <location>
        <begin position="131"/>
        <end position="143"/>
    </location>
</feature>
<keyword evidence="3" id="KW-1185">Reference proteome</keyword>
<feature type="compositionally biased region" description="Low complexity" evidence="1">
    <location>
        <begin position="43"/>
        <end position="56"/>
    </location>
</feature>
<feature type="compositionally biased region" description="Acidic residues" evidence="1">
    <location>
        <begin position="148"/>
        <end position="158"/>
    </location>
</feature>
<feature type="compositionally biased region" description="Polar residues" evidence="1">
    <location>
        <begin position="107"/>
        <end position="119"/>
    </location>
</feature>
<dbReference type="HOGENOM" id="CLU_1603244_0_0_1"/>
<sequence length="166" mass="18463">MADNIDQALNELRAAMAKVMALDPTGATVFAIAHETVFYPKEQAPAPSAAPSTKAPIKGQGADVTPRTKEWFASQGRKITPKSRFEYDLYRTPEWALTPSVKRARPSSATEDPASTPSTKRSRRTKLPKRQAGDEGPDFKGEEPYTSDLEDEDEDDVPQYEFWTRS</sequence>
<feature type="region of interest" description="Disordered" evidence="1">
    <location>
        <begin position="96"/>
        <end position="166"/>
    </location>
</feature>
<evidence type="ECO:0000313" key="2">
    <source>
        <dbReference type="EMBL" id="KIM92550.1"/>
    </source>
</evidence>
<reference evidence="3" key="2">
    <citation type="submission" date="2015-01" db="EMBL/GenBank/DDBJ databases">
        <title>Evolutionary Origins and Diversification of the Mycorrhizal Mutualists.</title>
        <authorList>
            <consortium name="DOE Joint Genome Institute"/>
            <consortium name="Mycorrhizal Genomics Consortium"/>
            <person name="Kohler A."/>
            <person name="Kuo A."/>
            <person name="Nagy L.G."/>
            <person name="Floudas D."/>
            <person name="Copeland A."/>
            <person name="Barry K.W."/>
            <person name="Cichocki N."/>
            <person name="Veneault-Fourrey C."/>
            <person name="LaButti K."/>
            <person name="Lindquist E.A."/>
            <person name="Lipzen A."/>
            <person name="Lundell T."/>
            <person name="Morin E."/>
            <person name="Murat C."/>
            <person name="Riley R."/>
            <person name="Ohm R."/>
            <person name="Sun H."/>
            <person name="Tunlid A."/>
            <person name="Henrissat B."/>
            <person name="Grigoriev I.V."/>
            <person name="Hibbett D.S."/>
            <person name="Martin F."/>
        </authorList>
    </citation>
    <scope>NUCLEOTIDE SEQUENCE [LARGE SCALE GENOMIC DNA]</scope>
    <source>
        <strain evidence="3">Zn</strain>
    </source>
</reference>
<dbReference type="AlphaFoldDB" id="A0A0C3G8K6"/>
<accession>A0A0C3G8K6</accession>
<gene>
    <name evidence="2" type="ORF">OIDMADRAFT_185117</name>
</gene>
<dbReference type="EMBL" id="KN832920">
    <property type="protein sequence ID" value="KIM92550.1"/>
    <property type="molecule type" value="Genomic_DNA"/>
</dbReference>
<proteinExistence type="predicted"/>
<evidence type="ECO:0000313" key="3">
    <source>
        <dbReference type="Proteomes" id="UP000054321"/>
    </source>
</evidence>
<feature type="region of interest" description="Disordered" evidence="1">
    <location>
        <begin position="43"/>
        <end position="76"/>
    </location>
</feature>
<protein>
    <submittedName>
        <fullName evidence="2">Uncharacterized protein</fullName>
    </submittedName>
</protein>
<reference evidence="2 3" key="1">
    <citation type="submission" date="2014-04" db="EMBL/GenBank/DDBJ databases">
        <authorList>
            <consortium name="DOE Joint Genome Institute"/>
            <person name="Kuo A."/>
            <person name="Martino E."/>
            <person name="Perotto S."/>
            <person name="Kohler A."/>
            <person name="Nagy L.G."/>
            <person name="Floudas D."/>
            <person name="Copeland A."/>
            <person name="Barry K.W."/>
            <person name="Cichocki N."/>
            <person name="Veneault-Fourrey C."/>
            <person name="LaButti K."/>
            <person name="Lindquist E.A."/>
            <person name="Lipzen A."/>
            <person name="Lundell T."/>
            <person name="Morin E."/>
            <person name="Murat C."/>
            <person name="Sun H."/>
            <person name="Tunlid A."/>
            <person name="Henrissat B."/>
            <person name="Grigoriev I.V."/>
            <person name="Hibbett D.S."/>
            <person name="Martin F."/>
            <person name="Nordberg H.P."/>
            <person name="Cantor M.N."/>
            <person name="Hua S.X."/>
        </authorList>
    </citation>
    <scope>NUCLEOTIDE SEQUENCE [LARGE SCALE GENOMIC DNA]</scope>
    <source>
        <strain evidence="2 3">Zn</strain>
    </source>
</reference>
<feature type="compositionally biased region" description="Basic residues" evidence="1">
    <location>
        <begin position="120"/>
        <end position="129"/>
    </location>
</feature>
<evidence type="ECO:0000256" key="1">
    <source>
        <dbReference type="SAM" id="MobiDB-lite"/>
    </source>
</evidence>